<dbReference type="PROSITE" id="PS50041">
    <property type="entry name" value="C_TYPE_LECTIN_2"/>
    <property type="match status" value="1"/>
</dbReference>
<evidence type="ECO:0000256" key="2">
    <source>
        <dbReference type="SAM" id="Coils"/>
    </source>
</evidence>
<proteinExistence type="predicted"/>
<dbReference type="AlphaFoldDB" id="A0AAV6FDQ7"/>
<reference evidence="5" key="1">
    <citation type="submission" date="2020-10" db="EMBL/GenBank/DDBJ databases">
        <title>Chromosome-scale genome assembly of the Allis shad, Alosa alosa.</title>
        <authorList>
            <person name="Margot Z."/>
            <person name="Christophe K."/>
            <person name="Cabau C."/>
            <person name="Louis A."/>
            <person name="Berthelot C."/>
            <person name="Parey E."/>
            <person name="Roest Crollius H."/>
            <person name="Montfort J."/>
            <person name="Robinson-Rechavi M."/>
            <person name="Bucao C."/>
            <person name="Bouchez O."/>
            <person name="Gislard M."/>
            <person name="Lluch J."/>
            <person name="Milhes M."/>
            <person name="Lampietro C."/>
            <person name="Lopez Roques C."/>
            <person name="Donnadieu C."/>
            <person name="Braasch I."/>
            <person name="Desvignes T."/>
            <person name="Postlethwait J."/>
            <person name="Bobe J."/>
            <person name="Guiguen Y."/>
        </authorList>
    </citation>
    <scope>NUCLEOTIDE SEQUENCE</scope>
    <source>
        <strain evidence="5">M-15738</strain>
        <tissue evidence="5">Blood</tissue>
    </source>
</reference>
<keyword evidence="1" id="KW-0430">Lectin</keyword>
<evidence type="ECO:0000313" key="6">
    <source>
        <dbReference type="Proteomes" id="UP000823561"/>
    </source>
</evidence>
<dbReference type="Pfam" id="PF00059">
    <property type="entry name" value="Lectin_C"/>
    <property type="match status" value="1"/>
</dbReference>
<name>A0AAV6FDQ7_9TELE</name>
<dbReference type="SUPFAM" id="SSF90257">
    <property type="entry name" value="Myosin rod fragments"/>
    <property type="match status" value="1"/>
</dbReference>
<evidence type="ECO:0000256" key="3">
    <source>
        <dbReference type="SAM" id="Phobius"/>
    </source>
</evidence>
<evidence type="ECO:0000256" key="1">
    <source>
        <dbReference type="ARBA" id="ARBA00022734"/>
    </source>
</evidence>
<dbReference type="SUPFAM" id="SSF56436">
    <property type="entry name" value="C-type lectin-like"/>
    <property type="match status" value="1"/>
</dbReference>
<gene>
    <name evidence="5" type="ORF">AALO_G00297620</name>
</gene>
<dbReference type="InterPro" id="IPR016186">
    <property type="entry name" value="C-type_lectin-like/link_sf"/>
</dbReference>
<dbReference type="InterPro" id="IPR001304">
    <property type="entry name" value="C-type_lectin-like"/>
</dbReference>
<dbReference type="Gene3D" id="1.20.5.400">
    <property type="match status" value="2"/>
</dbReference>
<keyword evidence="6" id="KW-1185">Reference proteome</keyword>
<dbReference type="InterPro" id="IPR016187">
    <property type="entry name" value="CTDL_fold"/>
</dbReference>
<dbReference type="InterPro" id="IPR050111">
    <property type="entry name" value="C-type_lectin/snaclec_domain"/>
</dbReference>
<dbReference type="EMBL" id="JADWDJ010000024">
    <property type="protein sequence ID" value="KAG5260884.1"/>
    <property type="molecule type" value="Genomic_DNA"/>
</dbReference>
<feature type="transmembrane region" description="Helical" evidence="3">
    <location>
        <begin position="44"/>
        <end position="63"/>
    </location>
</feature>
<keyword evidence="2" id="KW-0175">Coiled coil</keyword>
<feature type="domain" description="C-type lectin" evidence="4">
    <location>
        <begin position="180"/>
        <end position="299"/>
    </location>
</feature>
<keyword evidence="3" id="KW-0472">Membrane</keyword>
<dbReference type="SMART" id="SM00034">
    <property type="entry name" value="CLECT"/>
    <property type="match status" value="1"/>
</dbReference>
<evidence type="ECO:0000313" key="5">
    <source>
        <dbReference type="EMBL" id="KAG5260884.1"/>
    </source>
</evidence>
<dbReference type="Proteomes" id="UP000823561">
    <property type="component" value="Chromosome 24"/>
</dbReference>
<protein>
    <recommendedName>
        <fullName evidence="4">C-type lectin domain-containing protein</fullName>
    </recommendedName>
</protein>
<comment type="caution">
    <text evidence="5">The sequence shown here is derived from an EMBL/GenBank/DDBJ whole genome shotgun (WGS) entry which is preliminary data.</text>
</comment>
<keyword evidence="3" id="KW-1133">Transmembrane helix</keyword>
<keyword evidence="3" id="KW-0812">Transmembrane</keyword>
<dbReference type="GO" id="GO:0030246">
    <property type="term" value="F:carbohydrate binding"/>
    <property type="evidence" value="ECO:0007669"/>
    <property type="project" value="UniProtKB-KW"/>
</dbReference>
<evidence type="ECO:0000259" key="4">
    <source>
        <dbReference type="PROSITE" id="PS50041"/>
    </source>
</evidence>
<accession>A0AAV6FDQ7</accession>
<organism evidence="5 6">
    <name type="scientific">Alosa alosa</name>
    <name type="common">allis shad</name>
    <dbReference type="NCBI Taxonomy" id="278164"/>
    <lineage>
        <taxon>Eukaryota</taxon>
        <taxon>Metazoa</taxon>
        <taxon>Chordata</taxon>
        <taxon>Craniata</taxon>
        <taxon>Vertebrata</taxon>
        <taxon>Euteleostomi</taxon>
        <taxon>Actinopterygii</taxon>
        <taxon>Neopterygii</taxon>
        <taxon>Teleostei</taxon>
        <taxon>Clupei</taxon>
        <taxon>Clupeiformes</taxon>
        <taxon>Clupeoidei</taxon>
        <taxon>Clupeidae</taxon>
        <taxon>Alosa</taxon>
    </lineage>
</organism>
<dbReference type="CDD" id="cd03590">
    <property type="entry name" value="CLECT_DC-SIGN_like"/>
    <property type="match status" value="1"/>
</dbReference>
<dbReference type="Gene3D" id="3.10.100.10">
    <property type="entry name" value="Mannose-Binding Protein A, subunit A"/>
    <property type="match status" value="1"/>
</dbReference>
<dbReference type="PANTHER" id="PTHR22803">
    <property type="entry name" value="MANNOSE, PHOSPHOLIPASE, LECTIN RECEPTOR RELATED"/>
    <property type="match status" value="1"/>
</dbReference>
<feature type="coiled-coil region" evidence="2">
    <location>
        <begin position="81"/>
        <end position="171"/>
    </location>
</feature>
<dbReference type="InterPro" id="IPR033989">
    <property type="entry name" value="CD209-like_CTLD"/>
</dbReference>
<sequence length="302" mass="34986">MEMTEAIVEKIDDEENNKDFEIHTSKTFNKMSISSISKEGSYKLATVCLAVMCVILLVAIILFKSHSSNNTSDGTFQQQTLDNLTHEIVQLQSRYNNLTRDRDLIQTLYNNLTLQKSQLEDTFNNMTKEKEILQNIYGHLNTEKSQLQSSYNNLTRERDELQSLRDKLVSRRIMDKWIRRKTSLYKISVAKKSWSESRQICLKMGADLVIVNDEDEQQFLASYKNHWIGLSDTEEEGVWKWVDGTVLTNPYWAPGEPNDVDDADEEDGEDCAEISSDATEFSKAWNDMLCSTRFQYICEDHI</sequence>